<protein>
    <submittedName>
        <fullName evidence="1">Uncharacterized protein</fullName>
    </submittedName>
</protein>
<dbReference type="SUPFAM" id="SSF52047">
    <property type="entry name" value="RNI-like"/>
    <property type="match status" value="1"/>
</dbReference>
<reference evidence="1 2" key="1">
    <citation type="submission" date="2020-04" db="EMBL/GenBank/DDBJ databases">
        <authorList>
            <person name="Alioto T."/>
            <person name="Alioto T."/>
            <person name="Gomez Garrido J."/>
        </authorList>
    </citation>
    <scope>NUCLEOTIDE SEQUENCE [LARGE SCALE GENOMIC DNA]</scope>
</reference>
<organism evidence="1 2">
    <name type="scientific">Cloeon dipterum</name>
    <dbReference type="NCBI Taxonomy" id="197152"/>
    <lineage>
        <taxon>Eukaryota</taxon>
        <taxon>Metazoa</taxon>
        <taxon>Ecdysozoa</taxon>
        <taxon>Arthropoda</taxon>
        <taxon>Hexapoda</taxon>
        <taxon>Insecta</taxon>
        <taxon>Pterygota</taxon>
        <taxon>Palaeoptera</taxon>
        <taxon>Ephemeroptera</taxon>
        <taxon>Pisciforma</taxon>
        <taxon>Baetidae</taxon>
        <taxon>Cloeon</taxon>
    </lineage>
</organism>
<keyword evidence="2" id="KW-1185">Reference proteome</keyword>
<name>A0A8S1CB10_9INSE</name>
<dbReference type="AlphaFoldDB" id="A0A8S1CB10"/>
<dbReference type="InterPro" id="IPR032675">
    <property type="entry name" value="LRR_dom_sf"/>
</dbReference>
<dbReference type="OrthoDB" id="2882671at2759"/>
<dbReference type="EMBL" id="CADEPI010000032">
    <property type="protein sequence ID" value="CAB3367603.1"/>
    <property type="molecule type" value="Genomic_DNA"/>
</dbReference>
<sequence>MTLPRYFQLELGPKCITEFSLVGRLAQVDEINVTCSELRNEDQLRGFPHFPQVKLARFCCNQYSARALWHFLKTNGNTLNKLVVWNLESKEQISFGNIFCCCPNLKTLILEHSHLCGNDAPAVGIQQLRHFTWHFTPSDSDLIAFSSILWAPQLEELEIHGAKFDFSDNSTIIPLIVNRDILRKLKKFSMLKPREDYLESDDDSGDENYEELKTRTSEFTRRRLNSSRNNSPAYKRHCILPL</sequence>
<proteinExistence type="predicted"/>
<accession>A0A8S1CB10</accession>
<gene>
    <name evidence="1" type="ORF">CLODIP_2_CD02051</name>
</gene>
<evidence type="ECO:0000313" key="1">
    <source>
        <dbReference type="EMBL" id="CAB3367603.1"/>
    </source>
</evidence>
<evidence type="ECO:0000313" key="2">
    <source>
        <dbReference type="Proteomes" id="UP000494165"/>
    </source>
</evidence>
<dbReference type="Gene3D" id="3.80.10.10">
    <property type="entry name" value="Ribonuclease Inhibitor"/>
    <property type="match status" value="1"/>
</dbReference>
<dbReference type="Proteomes" id="UP000494165">
    <property type="component" value="Unassembled WGS sequence"/>
</dbReference>
<comment type="caution">
    <text evidence="1">The sequence shown here is derived from an EMBL/GenBank/DDBJ whole genome shotgun (WGS) entry which is preliminary data.</text>
</comment>